<dbReference type="InterPro" id="IPR000719">
    <property type="entry name" value="Prot_kinase_dom"/>
</dbReference>
<keyword evidence="4 8" id="KW-0418">Kinase</keyword>
<dbReference type="EMBL" id="WVUK01000053">
    <property type="protein sequence ID" value="KAF7494284.1"/>
    <property type="molecule type" value="Genomic_DNA"/>
</dbReference>
<gene>
    <name evidence="8" type="ORF">SSS_8496</name>
</gene>
<keyword evidence="3" id="KW-0547">Nucleotide-binding</keyword>
<keyword evidence="10" id="KW-1185">Reference proteome</keyword>
<dbReference type="OrthoDB" id="541276at2759"/>
<feature type="region of interest" description="Disordered" evidence="6">
    <location>
        <begin position="552"/>
        <end position="572"/>
    </location>
</feature>
<evidence type="ECO:0000256" key="2">
    <source>
        <dbReference type="ARBA" id="ARBA00022679"/>
    </source>
</evidence>
<sequence>MVKNEASKSHSKEDGPKKVVKQDRKDSSASKKKTKKKSEEKSRSRKQKRATKNRTLVPIKCDSMSKLKAKGYSLDITNGHDNLYEGKGPGNRSMLVKMINLKSVTERYRKNLDQQSIKIMKFIGEKPLCDSFPKIYEIFLIDHVYFIFMESISKQTLYDIVVSQREIPIEKTRKWVRELTMGVCCLQRNGISHRFLKLKHLFVQNDCIKIMGWSKSVLFYDANRNKQLLQHRERLMRKNNFLPPEAFKNHYDPSRADVWSIGIVLIALLTRRYPFHVRHKTKFVSQWRSFIEKHPINPIVRNLCNKIFVIDIKKRIKAGEILRHRFFTIDSKELCAKNLKPSAVKISEIKSKMNSNKVTAASSDATNSNIVSTNVSISASRKESSSSLKKKKSNRIQSKSIEKGGHKKGNNSSYVSMASEFKKDSSCHGATSKQKIEEKSGLTSKMSKSIIGKSSAVTESKSKKSELKSSTSSQNVVNSQAQSQPLLSLMEKISQLDQEEYEADQLQLLEQAQENEEYGAEEDIEADLVGGEEIDQALEEEIDEAWTAQDELNAPEEIADAADPTESEAQQEISEMMEDAALAMNDLQPNVIDQEYQSYDQQHLQ</sequence>
<name>A0A834RCX3_SARSC</name>
<evidence type="ECO:0000256" key="6">
    <source>
        <dbReference type="SAM" id="MobiDB-lite"/>
    </source>
</evidence>
<evidence type="ECO:0000256" key="4">
    <source>
        <dbReference type="ARBA" id="ARBA00022777"/>
    </source>
</evidence>
<reference evidence="9" key="3">
    <citation type="submission" date="2022-06" db="UniProtKB">
        <authorList>
            <consortium name="EnsemblMetazoa"/>
        </authorList>
    </citation>
    <scope>IDENTIFICATION</scope>
</reference>
<proteinExistence type="predicted"/>
<dbReference type="EnsemblMetazoa" id="SSS_8496s_mrna">
    <property type="protein sequence ID" value="KAF7494284.1"/>
    <property type="gene ID" value="SSS_8496"/>
</dbReference>
<evidence type="ECO:0000256" key="1">
    <source>
        <dbReference type="ARBA" id="ARBA00022527"/>
    </source>
</evidence>
<feature type="compositionally biased region" description="Basic and acidic residues" evidence="6">
    <location>
        <begin position="1"/>
        <end position="29"/>
    </location>
</feature>
<dbReference type="SUPFAM" id="SSF56112">
    <property type="entry name" value="Protein kinase-like (PK-like)"/>
    <property type="match status" value="1"/>
</dbReference>
<evidence type="ECO:0000256" key="5">
    <source>
        <dbReference type="ARBA" id="ARBA00022840"/>
    </source>
</evidence>
<dbReference type="Proteomes" id="UP000070412">
    <property type="component" value="Unassembled WGS sequence"/>
</dbReference>
<accession>A0A834RCX3</accession>
<keyword evidence="1" id="KW-0723">Serine/threonine-protein kinase</keyword>
<dbReference type="AlphaFoldDB" id="A0A834RCX3"/>
<feature type="region of interest" description="Disordered" evidence="6">
    <location>
        <begin position="585"/>
        <end position="605"/>
    </location>
</feature>
<keyword evidence="2" id="KW-0808">Transferase</keyword>
<feature type="compositionally biased region" description="Low complexity" evidence="6">
    <location>
        <begin position="444"/>
        <end position="459"/>
    </location>
</feature>
<dbReference type="PANTHER" id="PTHR24345">
    <property type="entry name" value="SERINE/THREONINE-PROTEIN KINASE PLK"/>
    <property type="match status" value="1"/>
</dbReference>
<feature type="compositionally biased region" description="Basic residues" evidence="6">
    <location>
        <begin position="43"/>
        <end position="52"/>
    </location>
</feature>
<feature type="region of interest" description="Disordered" evidence="6">
    <location>
        <begin position="425"/>
        <end position="485"/>
    </location>
</feature>
<feature type="region of interest" description="Disordered" evidence="6">
    <location>
        <begin position="1"/>
        <end position="55"/>
    </location>
</feature>
<dbReference type="PANTHER" id="PTHR24345:SF0">
    <property type="entry name" value="CELL CYCLE SERINE_THREONINE-PROTEIN KINASE CDC5_MSD2"/>
    <property type="match status" value="1"/>
</dbReference>
<dbReference type="Pfam" id="PF00069">
    <property type="entry name" value="Pkinase"/>
    <property type="match status" value="1"/>
</dbReference>
<dbReference type="GO" id="GO:0004674">
    <property type="term" value="F:protein serine/threonine kinase activity"/>
    <property type="evidence" value="ECO:0007669"/>
    <property type="project" value="UniProtKB-KW"/>
</dbReference>
<dbReference type="GO" id="GO:0005524">
    <property type="term" value="F:ATP binding"/>
    <property type="evidence" value="ECO:0007669"/>
    <property type="project" value="UniProtKB-KW"/>
</dbReference>
<evidence type="ECO:0000313" key="9">
    <source>
        <dbReference type="EnsemblMetazoa" id="KAF7494284.1"/>
    </source>
</evidence>
<feature type="compositionally biased region" description="Acidic residues" evidence="6">
    <location>
        <begin position="553"/>
        <end position="566"/>
    </location>
</feature>
<feature type="domain" description="Protein kinase" evidence="7">
    <location>
        <begin position="62"/>
        <end position="327"/>
    </location>
</feature>
<feature type="compositionally biased region" description="Polar residues" evidence="6">
    <location>
        <begin position="595"/>
        <end position="605"/>
    </location>
</feature>
<reference evidence="10" key="1">
    <citation type="journal article" date="2020" name="PLoS Negl. Trop. Dis.">
        <title>High-quality nuclear genome for Sarcoptes scabiei-A critical resource for a neglected parasite.</title>
        <authorList>
            <person name="Korhonen P.K."/>
            <person name="Gasser R.B."/>
            <person name="Ma G."/>
            <person name="Wang T."/>
            <person name="Stroehlein A.J."/>
            <person name="Young N.D."/>
            <person name="Ang C.S."/>
            <person name="Fernando D.D."/>
            <person name="Lu H.C."/>
            <person name="Taylor S."/>
            <person name="Reynolds S.L."/>
            <person name="Mofiz E."/>
            <person name="Najaraj S.H."/>
            <person name="Gowda H."/>
            <person name="Madugundu A."/>
            <person name="Renuse S."/>
            <person name="Holt D."/>
            <person name="Pandey A."/>
            <person name="Papenfuss A.T."/>
            <person name="Fischer K."/>
        </authorList>
    </citation>
    <scope>NUCLEOTIDE SEQUENCE [LARGE SCALE GENOMIC DNA]</scope>
</reference>
<reference evidence="8" key="2">
    <citation type="submission" date="2020-01" db="EMBL/GenBank/DDBJ databases">
        <authorList>
            <person name="Korhonen P.K.K."/>
            <person name="Guangxu M.G."/>
            <person name="Wang T.W."/>
            <person name="Stroehlein A.J.S."/>
            <person name="Young N.D."/>
            <person name="Ang C.-S.A."/>
            <person name="Fernando D.W.F."/>
            <person name="Lu H.L."/>
            <person name="Taylor S.T."/>
            <person name="Ehtesham M.E.M."/>
            <person name="Najaraj S.H.N."/>
            <person name="Harsha G.H.G."/>
            <person name="Madugundu A.M."/>
            <person name="Renuse S.R."/>
            <person name="Holt D.H."/>
            <person name="Pandey A.P."/>
            <person name="Papenfuss A.P."/>
            <person name="Gasser R.B.G."/>
            <person name="Fischer K.F."/>
        </authorList>
    </citation>
    <scope>NUCLEOTIDE SEQUENCE</scope>
    <source>
        <strain evidence="8">SSS_KF_BRIS2020</strain>
    </source>
</reference>
<dbReference type="InterPro" id="IPR011009">
    <property type="entry name" value="Kinase-like_dom_sf"/>
</dbReference>
<dbReference type="Gene3D" id="1.10.510.10">
    <property type="entry name" value="Transferase(Phosphotransferase) domain 1"/>
    <property type="match status" value="1"/>
</dbReference>
<dbReference type="GO" id="GO:0005634">
    <property type="term" value="C:nucleus"/>
    <property type="evidence" value="ECO:0007669"/>
    <property type="project" value="TreeGrafter"/>
</dbReference>
<organism evidence="8">
    <name type="scientific">Sarcoptes scabiei</name>
    <name type="common">Itch mite</name>
    <name type="synonym">Acarus scabiei</name>
    <dbReference type="NCBI Taxonomy" id="52283"/>
    <lineage>
        <taxon>Eukaryota</taxon>
        <taxon>Metazoa</taxon>
        <taxon>Ecdysozoa</taxon>
        <taxon>Arthropoda</taxon>
        <taxon>Chelicerata</taxon>
        <taxon>Arachnida</taxon>
        <taxon>Acari</taxon>
        <taxon>Acariformes</taxon>
        <taxon>Sarcoptiformes</taxon>
        <taxon>Astigmata</taxon>
        <taxon>Psoroptidia</taxon>
        <taxon>Sarcoptoidea</taxon>
        <taxon>Sarcoptidae</taxon>
        <taxon>Sarcoptinae</taxon>
        <taxon>Sarcoptes</taxon>
    </lineage>
</organism>
<keyword evidence="5" id="KW-0067">ATP-binding</keyword>
<feature type="region of interest" description="Disordered" evidence="6">
    <location>
        <begin position="381"/>
        <end position="413"/>
    </location>
</feature>
<evidence type="ECO:0000313" key="8">
    <source>
        <dbReference type="EMBL" id="KAF7494284.1"/>
    </source>
</evidence>
<dbReference type="SMART" id="SM00220">
    <property type="entry name" value="S_TKc"/>
    <property type="match status" value="1"/>
</dbReference>
<dbReference type="PROSITE" id="PS50011">
    <property type="entry name" value="PROTEIN_KINASE_DOM"/>
    <property type="match status" value="1"/>
</dbReference>
<evidence type="ECO:0000256" key="3">
    <source>
        <dbReference type="ARBA" id="ARBA00022741"/>
    </source>
</evidence>
<protein>
    <submittedName>
        <fullName evidence="8">Serine/threonine-protein kinase GIN4</fullName>
    </submittedName>
</protein>
<evidence type="ECO:0000313" key="10">
    <source>
        <dbReference type="Proteomes" id="UP000070412"/>
    </source>
</evidence>
<feature type="compositionally biased region" description="Low complexity" evidence="6">
    <location>
        <begin position="468"/>
        <end position="484"/>
    </location>
</feature>
<evidence type="ECO:0000259" key="7">
    <source>
        <dbReference type="PROSITE" id="PS50011"/>
    </source>
</evidence>